<dbReference type="InterPro" id="IPR008906">
    <property type="entry name" value="HATC_C_dom"/>
</dbReference>
<dbReference type="GO" id="GO:0046983">
    <property type="term" value="F:protein dimerization activity"/>
    <property type="evidence" value="ECO:0007669"/>
    <property type="project" value="InterPro"/>
</dbReference>
<dbReference type="Proteomes" id="UP000677228">
    <property type="component" value="Unassembled WGS sequence"/>
</dbReference>
<dbReference type="PANTHER" id="PTHR46481:SF10">
    <property type="entry name" value="ZINC FINGER BED DOMAIN-CONTAINING PROTEIN 39"/>
    <property type="match status" value="1"/>
</dbReference>
<feature type="domain" description="HAT C-terminal dimerisation" evidence="7">
    <location>
        <begin position="437"/>
        <end position="491"/>
    </location>
</feature>
<comment type="subcellular location">
    <subcellularLocation>
        <location evidence="1">Nucleus</location>
    </subcellularLocation>
</comment>
<name>A0A8S2RAH0_9BILA</name>
<accession>A0A8S2RAH0</accession>
<dbReference type="InterPro" id="IPR052035">
    <property type="entry name" value="ZnF_BED_domain_contain"/>
</dbReference>
<evidence type="ECO:0000256" key="1">
    <source>
        <dbReference type="ARBA" id="ARBA00004123"/>
    </source>
</evidence>
<dbReference type="EMBL" id="CAJNOK010021989">
    <property type="protein sequence ID" value="CAF1340987.1"/>
    <property type="molecule type" value="Genomic_DNA"/>
</dbReference>
<evidence type="ECO:0000256" key="5">
    <source>
        <dbReference type="ARBA" id="ARBA00023242"/>
    </source>
</evidence>
<evidence type="ECO:0000256" key="2">
    <source>
        <dbReference type="ARBA" id="ARBA00022723"/>
    </source>
</evidence>
<evidence type="ECO:0000313" key="9">
    <source>
        <dbReference type="EMBL" id="CAF4152183.1"/>
    </source>
</evidence>
<dbReference type="Pfam" id="PF05699">
    <property type="entry name" value="Dimer_Tnp_hAT"/>
    <property type="match status" value="1"/>
</dbReference>
<keyword evidence="4" id="KW-0862">Zinc</keyword>
<keyword evidence="2" id="KW-0479">Metal-binding</keyword>
<protein>
    <recommendedName>
        <fullName evidence="7">HAT C-terminal dimerisation domain-containing protein</fullName>
    </recommendedName>
</protein>
<feature type="compositionally biased region" description="Acidic residues" evidence="6">
    <location>
        <begin position="82"/>
        <end position="108"/>
    </location>
</feature>
<dbReference type="InterPro" id="IPR012337">
    <property type="entry name" value="RNaseH-like_sf"/>
</dbReference>
<evidence type="ECO:0000256" key="6">
    <source>
        <dbReference type="SAM" id="MobiDB-lite"/>
    </source>
</evidence>
<keyword evidence="5" id="KW-0539">Nucleus</keyword>
<gene>
    <name evidence="8" type="ORF">OVA965_LOCUS30343</name>
    <name evidence="9" type="ORF">TMI583_LOCUS31140</name>
</gene>
<evidence type="ECO:0000259" key="7">
    <source>
        <dbReference type="Pfam" id="PF05699"/>
    </source>
</evidence>
<evidence type="ECO:0000256" key="4">
    <source>
        <dbReference type="ARBA" id="ARBA00022833"/>
    </source>
</evidence>
<proteinExistence type="predicted"/>
<dbReference type="EMBL" id="CAJOBA010043611">
    <property type="protein sequence ID" value="CAF4152183.1"/>
    <property type="molecule type" value="Genomic_DNA"/>
</dbReference>
<dbReference type="GO" id="GO:0005634">
    <property type="term" value="C:nucleus"/>
    <property type="evidence" value="ECO:0007669"/>
    <property type="project" value="UniProtKB-SubCell"/>
</dbReference>
<reference evidence="9" key="1">
    <citation type="submission" date="2021-02" db="EMBL/GenBank/DDBJ databases">
        <authorList>
            <person name="Nowell W R."/>
        </authorList>
    </citation>
    <scope>NUCLEOTIDE SEQUENCE</scope>
</reference>
<dbReference type="GO" id="GO:0008270">
    <property type="term" value="F:zinc ion binding"/>
    <property type="evidence" value="ECO:0007669"/>
    <property type="project" value="UniProtKB-KW"/>
</dbReference>
<dbReference type="PANTHER" id="PTHR46481">
    <property type="entry name" value="ZINC FINGER BED DOMAIN-CONTAINING PROTEIN 4"/>
    <property type="match status" value="1"/>
</dbReference>
<sequence length="498" mass="56503">MRAFYAVTVHLITDGKFQSYVLSLLPLSGCHSGDSLLSEYEKVISSYNIQHKIVRLITDSAANNIKAFKNLTSPGFEPYFEHDDDADDSINEEDEDDNNGETDPDDNPAFDTLLNSGAVRLPCFAHTLQLIIQDGLKEALSARDALAKIARIAKYSHQSTKFAEILQDNKYSIPRAVKSRWNSQYDTVSKTMQIPLKMLNQYLRDLKQDFLCITQKDEAVLKEFLSLMCLLAEATSRTQSQNGPSISMAAPSIIVIYFDLKNELKNCVYTSSLCKRLIQSLIERFGGMLEYFDIQLPTNLKKKEMSDLYKDKIFLLTPFLDANFKLNWISSSILSDAVKTRLCENIKKMICELAVQLHQEHNPSTTNEKGGGDKIDIGGEKNIDDADNIFKHKRKSLFSYCSLNEKKKSKLVDARLQVEAEIFQYLQDDSKGHILDQRSSYPLLYELAIKLLSVPATSAPVERVFSHSGFLMRTQRASLTKTMLSKLTFFKCNFHLLL</sequence>
<dbReference type="SUPFAM" id="SSF53098">
    <property type="entry name" value="Ribonuclease H-like"/>
    <property type="match status" value="1"/>
</dbReference>
<evidence type="ECO:0000256" key="3">
    <source>
        <dbReference type="ARBA" id="ARBA00022771"/>
    </source>
</evidence>
<dbReference type="Proteomes" id="UP000682733">
    <property type="component" value="Unassembled WGS sequence"/>
</dbReference>
<feature type="region of interest" description="Disordered" evidence="6">
    <location>
        <begin position="76"/>
        <end position="109"/>
    </location>
</feature>
<evidence type="ECO:0000313" key="8">
    <source>
        <dbReference type="EMBL" id="CAF1340987.1"/>
    </source>
</evidence>
<organism evidence="9 10">
    <name type="scientific">Didymodactylos carnosus</name>
    <dbReference type="NCBI Taxonomy" id="1234261"/>
    <lineage>
        <taxon>Eukaryota</taxon>
        <taxon>Metazoa</taxon>
        <taxon>Spiralia</taxon>
        <taxon>Gnathifera</taxon>
        <taxon>Rotifera</taxon>
        <taxon>Eurotatoria</taxon>
        <taxon>Bdelloidea</taxon>
        <taxon>Philodinida</taxon>
        <taxon>Philodinidae</taxon>
        <taxon>Didymodactylos</taxon>
    </lineage>
</organism>
<dbReference type="AlphaFoldDB" id="A0A8S2RAH0"/>
<evidence type="ECO:0000313" key="10">
    <source>
        <dbReference type="Proteomes" id="UP000682733"/>
    </source>
</evidence>
<comment type="caution">
    <text evidence="9">The sequence shown here is derived from an EMBL/GenBank/DDBJ whole genome shotgun (WGS) entry which is preliminary data.</text>
</comment>
<keyword evidence="3" id="KW-0863">Zinc-finger</keyword>